<evidence type="ECO:0000259" key="1">
    <source>
        <dbReference type="Pfam" id="PF08423"/>
    </source>
</evidence>
<dbReference type="Pfam" id="PF08423">
    <property type="entry name" value="Rad51"/>
    <property type="match status" value="1"/>
</dbReference>
<dbReference type="InterPro" id="IPR030547">
    <property type="entry name" value="XRCC2"/>
</dbReference>
<dbReference type="EMBL" id="JAVRJZ010000002">
    <property type="protein sequence ID" value="KAK2725682.1"/>
    <property type="molecule type" value="Genomic_DNA"/>
</dbReference>
<dbReference type="EMBL" id="JAVRJZ010000002">
    <property type="protein sequence ID" value="KAK2725681.1"/>
    <property type="molecule type" value="Genomic_DNA"/>
</dbReference>
<comment type="caution">
    <text evidence="2">The sequence shown here is derived from an EMBL/GenBank/DDBJ whole genome shotgun (WGS) entry which is preliminary data.</text>
</comment>
<dbReference type="GO" id="GO:0000724">
    <property type="term" value="P:double-strand break repair via homologous recombination"/>
    <property type="evidence" value="ECO:0007669"/>
    <property type="project" value="InterPro"/>
</dbReference>
<protein>
    <recommendedName>
        <fullName evidence="1">Rad51-like C-terminal domain-containing protein</fullName>
    </recommendedName>
</protein>
<dbReference type="InterPro" id="IPR013632">
    <property type="entry name" value="Rad51_C"/>
</dbReference>
<feature type="domain" description="Rad51-like C-terminal" evidence="1">
    <location>
        <begin position="26"/>
        <end position="81"/>
    </location>
</feature>
<dbReference type="Gene3D" id="3.40.50.300">
    <property type="entry name" value="P-loop containing nucleotide triphosphate hydrolases"/>
    <property type="match status" value="1"/>
</dbReference>
<accession>A0AA88LJ45</accession>
<evidence type="ECO:0000313" key="2">
    <source>
        <dbReference type="EMBL" id="KAK2725681.1"/>
    </source>
</evidence>
<dbReference type="GO" id="GO:0033063">
    <property type="term" value="C:Rad51B-Rad51C-Rad51D-XRCC2 complex"/>
    <property type="evidence" value="ECO:0007669"/>
    <property type="project" value="InterPro"/>
</dbReference>
<keyword evidence="3" id="KW-1185">Reference proteome</keyword>
<evidence type="ECO:0000313" key="3">
    <source>
        <dbReference type="Proteomes" id="UP001187531"/>
    </source>
</evidence>
<name>A0AA88LJ45_ARTSF</name>
<dbReference type="GO" id="GO:0005657">
    <property type="term" value="C:replication fork"/>
    <property type="evidence" value="ECO:0007669"/>
    <property type="project" value="InterPro"/>
</dbReference>
<dbReference type="AlphaFoldDB" id="A0AA88LJ45"/>
<organism evidence="2 3">
    <name type="scientific">Artemia franciscana</name>
    <name type="common">Brine shrimp</name>
    <name type="synonym">Artemia sanfranciscana</name>
    <dbReference type="NCBI Taxonomy" id="6661"/>
    <lineage>
        <taxon>Eukaryota</taxon>
        <taxon>Metazoa</taxon>
        <taxon>Ecdysozoa</taxon>
        <taxon>Arthropoda</taxon>
        <taxon>Crustacea</taxon>
        <taxon>Branchiopoda</taxon>
        <taxon>Anostraca</taxon>
        <taxon>Artemiidae</taxon>
        <taxon>Artemia</taxon>
    </lineage>
</organism>
<dbReference type="GO" id="GO:0005813">
    <property type="term" value="C:centrosome"/>
    <property type="evidence" value="ECO:0007669"/>
    <property type="project" value="TreeGrafter"/>
</dbReference>
<reference evidence="2" key="1">
    <citation type="submission" date="2023-07" db="EMBL/GenBank/DDBJ databases">
        <title>Chromosome-level genome assembly of Artemia franciscana.</title>
        <authorList>
            <person name="Jo E."/>
        </authorList>
    </citation>
    <scope>NUCLEOTIDE SEQUENCE</scope>
    <source>
        <tissue evidence="2">Whole body</tissue>
    </source>
</reference>
<dbReference type="GO" id="GO:0000400">
    <property type="term" value="F:four-way junction DNA binding"/>
    <property type="evidence" value="ECO:0007669"/>
    <property type="project" value="TreeGrafter"/>
</dbReference>
<dbReference type="InterPro" id="IPR027417">
    <property type="entry name" value="P-loop_NTPase"/>
</dbReference>
<dbReference type="SUPFAM" id="SSF52540">
    <property type="entry name" value="P-loop containing nucleoside triphosphate hydrolases"/>
    <property type="match status" value="1"/>
</dbReference>
<sequence length="284" mass="32644">MTSCHNLHRMANETVQKGLLSNLEIKLFEKGLYPRSVTEITGHSNSGKTYLAYHLVIKCIMPKVLNNIEMNGCESQCIYISCLQPSCVYEMATLIENAIVAALRDAGCSRDEVRSFIQQDKTVLKCLKRLTIFKCYSYAEYLLCCHNVGLFLKQNSNVQLVILDSINAFDFEGPRSGRHRYRNIEKNLDHLTCETENFNVAVVYTKLSQLAKRQNELYNCSEKTWRYKDTISLASSDSKFTSRIPLSVRFFLFDDEEKKCKGILTEKGAIWYTFSKAGRLKWLS</sequence>
<dbReference type="PANTHER" id="PTHR46644:SF2">
    <property type="entry name" value="DNA REPAIR PROTEIN XRCC2"/>
    <property type="match status" value="1"/>
</dbReference>
<dbReference type="PANTHER" id="PTHR46644">
    <property type="entry name" value="DNA REPAIR PROTEIN XRCC2"/>
    <property type="match status" value="1"/>
</dbReference>
<dbReference type="GO" id="GO:0042148">
    <property type="term" value="P:DNA strand invasion"/>
    <property type="evidence" value="ECO:0007669"/>
    <property type="project" value="TreeGrafter"/>
</dbReference>
<dbReference type="Proteomes" id="UP001187531">
    <property type="component" value="Unassembled WGS sequence"/>
</dbReference>
<gene>
    <name evidence="2" type="ORF">QYM36_000249</name>
</gene>
<proteinExistence type="predicted"/>